<feature type="compositionally biased region" description="Polar residues" evidence="2">
    <location>
        <begin position="26"/>
        <end position="36"/>
    </location>
</feature>
<evidence type="ECO:0000313" key="5">
    <source>
        <dbReference type="Proteomes" id="UP000639338"/>
    </source>
</evidence>
<dbReference type="EMBL" id="JACMRX010000006">
    <property type="protein sequence ID" value="KAF7987646.1"/>
    <property type="molecule type" value="Genomic_DNA"/>
</dbReference>
<feature type="region of interest" description="Disordered" evidence="2">
    <location>
        <begin position="4472"/>
        <end position="4500"/>
    </location>
</feature>
<feature type="compositionally biased region" description="Basic and acidic residues" evidence="2">
    <location>
        <begin position="4129"/>
        <end position="4144"/>
    </location>
</feature>
<feature type="compositionally biased region" description="Polar residues" evidence="2">
    <location>
        <begin position="1386"/>
        <end position="1407"/>
    </location>
</feature>
<feature type="compositionally biased region" description="Basic residues" evidence="2">
    <location>
        <begin position="4346"/>
        <end position="4356"/>
    </location>
</feature>
<feature type="compositionally biased region" description="Polar residues" evidence="2">
    <location>
        <begin position="254"/>
        <end position="265"/>
    </location>
</feature>
<feature type="compositionally biased region" description="Basic residues" evidence="2">
    <location>
        <begin position="3470"/>
        <end position="3489"/>
    </location>
</feature>
<feature type="compositionally biased region" description="Low complexity" evidence="2">
    <location>
        <begin position="1330"/>
        <end position="1344"/>
    </location>
</feature>
<feature type="compositionally biased region" description="Polar residues" evidence="2">
    <location>
        <begin position="466"/>
        <end position="475"/>
    </location>
</feature>
<proteinExistence type="predicted"/>
<feature type="compositionally biased region" description="Basic and acidic residues" evidence="2">
    <location>
        <begin position="4479"/>
        <end position="4489"/>
    </location>
</feature>
<keyword evidence="1" id="KW-0479">Metal-binding</keyword>
<feature type="compositionally biased region" description="Basic residues" evidence="2">
    <location>
        <begin position="1411"/>
        <end position="1428"/>
    </location>
</feature>
<feature type="compositionally biased region" description="Basic residues" evidence="2">
    <location>
        <begin position="1737"/>
        <end position="1749"/>
    </location>
</feature>
<feature type="compositionally biased region" description="Basic and acidic residues" evidence="2">
    <location>
        <begin position="2160"/>
        <end position="2173"/>
    </location>
</feature>
<dbReference type="SMART" id="SM00355">
    <property type="entry name" value="ZnF_C2H2"/>
    <property type="match status" value="6"/>
</dbReference>
<feature type="region of interest" description="Disordered" evidence="2">
    <location>
        <begin position="2321"/>
        <end position="2352"/>
    </location>
</feature>
<feature type="region of interest" description="Disordered" evidence="2">
    <location>
        <begin position="2397"/>
        <end position="2431"/>
    </location>
</feature>
<feature type="compositionally biased region" description="Polar residues" evidence="2">
    <location>
        <begin position="1016"/>
        <end position="1025"/>
    </location>
</feature>
<keyword evidence="1" id="KW-0862">Zinc</keyword>
<feature type="compositionally biased region" description="Basic and acidic residues" evidence="2">
    <location>
        <begin position="2811"/>
        <end position="2822"/>
    </location>
</feature>
<feature type="compositionally biased region" description="Basic and acidic residues" evidence="2">
    <location>
        <begin position="2123"/>
        <end position="2141"/>
    </location>
</feature>
<feature type="region of interest" description="Disordered" evidence="2">
    <location>
        <begin position="1319"/>
        <end position="1353"/>
    </location>
</feature>
<feature type="region of interest" description="Disordered" evidence="2">
    <location>
        <begin position="3807"/>
        <end position="3841"/>
    </location>
</feature>
<feature type="region of interest" description="Disordered" evidence="2">
    <location>
        <begin position="501"/>
        <end position="523"/>
    </location>
</feature>
<feature type="region of interest" description="Disordered" evidence="2">
    <location>
        <begin position="4129"/>
        <end position="4395"/>
    </location>
</feature>
<feature type="compositionally biased region" description="Low complexity" evidence="2">
    <location>
        <begin position="1294"/>
        <end position="1304"/>
    </location>
</feature>
<feature type="compositionally biased region" description="Basic and acidic residues" evidence="2">
    <location>
        <begin position="1277"/>
        <end position="1292"/>
    </location>
</feature>
<feature type="compositionally biased region" description="Basic residues" evidence="2">
    <location>
        <begin position="999"/>
        <end position="1014"/>
    </location>
</feature>
<feature type="region of interest" description="Disordered" evidence="2">
    <location>
        <begin position="1"/>
        <end position="62"/>
    </location>
</feature>
<feature type="region of interest" description="Disordered" evidence="2">
    <location>
        <begin position="3151"/>
        <end position="3202"/>
    </location>
</feature>
<feature type="domain" description="C2H2-type" evidence="3">
    <location>
        <begin position="552"/>
        <end position="575"/>
    </location>
</feature>
<feature type="compositionally biased region" description="Basic and acidic residues" evidence="2">
    <location>
        <begin position="501"/>
        <end position="518"/>
    </location>
</feature>
<feature type="region of interest" description="Disordered" evidence="2">
    <location>
        <begin position="2979"/>
        <end position="3002"/>
    </location>
</feature>
<feature type="compositionally biased region" description="Basic residues" evidence="2">
    <location>
        <begin position="2878"/>
        <end position="2887"/>
    </location>
</feature>
<feature type="compositionally biased region" description="Basic and acidic residues" evidence="2">
    <location>
        <begin position="4366"/>
        <end position="4390"/>
    </location>
</feature>
<feature type="compositionally biased region" description="Basic and acidic residues" evidence="2">
    <location>
        <begin position="3938"/>
        <end position="3952"/>
    </location>
</feature>
<feature type="region of interest" description="Disordered" evidence="2">
    <location>
        <begin position="2602"/>
        <end position="2621"/>
    </location>
</feature>
<dbReference type="Proteomes" id="UP000639338">
    <property type="component" value="Unassembled WGS sequence"/>
</dbReference>
<feature type="region of interest" description="Disordered" evidence="2">
    <location>
        <begin position="3388"/>
        <end position="3415"/>
    </location>
</feature>
<feature type="compositionally biased region" description="Low complexity" evidence="2">
    <location>
        <begin position="1468"/>
        <end position="1477"/>
    </location>
</feature>
<gene>
    <name evidence="4" type="ORF">HCN44_003509</name>
</gene>
<reference evidence="4 5" key="1">
    <citation type="submission" date="2020-08" db="EMBL/GenBank/DDBJ databases">
        <title>Aphidius gifuensis genome sequencing and assembly.</title>
        <authorList>
            <person name="Du Z."/>
        </authorList>
    </citation>
    <scope>NUCLEOTIDE SEQUENCE [LARGE SCALE GENOMIC DNA]</scope>
    <source>
        <strain evidence="4">YNYX2018</strain>
        <tissue evidence="4">Adults</tissue>
    </source>
</reference>
<feature type="compositionally biased region" description="Polar residues" evidence="2">
    <location>
        <begin position="209"/>
        <end position="219"/>
    </location>
</feature>
<feature type="region of interest" description="Disordered" evidence="2">
    <location>
        <begin position="3938"/>
        <end position="3992"/>
    </location>
</feature>
<sequence length="4500" mass="513050">MSVDDVAGGGGGGAATTSRENRENSNRWLNAQSTTEDNMRERTPSADDTPKKAPPAPPREAASVDIVGGRDARTETWTTFHLSSPTAVRPVTFSTPNSNDNNLVVVKQKNQNYHLDNYQHYQQQQHQQQQHQQQLQVTTIKKTAQDKRSRLSNVINNLRKKVPESGSRNQVEGDEKNSVERNLETLEKYVMTVLNGVIKDAETDEQRQTNDSGNFNGINSKDDIGIDLNKKPVNYVPSEPSAVEPAVPDADVNDSINKCVNENNKLSLTSSSPSSSSSSSLSMVLENNDETTSKDISITSRLIESRDNEEITKKEDPKSNGSNAINLEKVAVDTTVLELSSVESIKNIEEIGSLGTIILSRLNETDTSELINDSSCNNIKTDEIHTVCCTLLDDIINKVNQTIDESNVNILESSTTSLHCSLPLDKVGSILQVTESIDNVNLISTPVTLSETTALPSSSSPSPSSLTVNKSNLKSPSSPIVRHLCLYCDRKFLSISLRQRHTERVHQQGGGRRSERNPRKTNQNCQYCSEKCNDNLDSIFQHMISNHSDKYYACVQCKTRYSTRDALQQHTNEIHEINELDKFKNVQITKDTNTTTSTTTNRDTIPDKTNEIIKIEFEEEKKRLVEVTKKSTPIKLNTLSRLSSPPEFNNPDSPEFDVNFYKSVSCNIRDNLLHHIDGKLKSNNDENDVDDDDDNKAELNITLSIGDAKQQRLNEPINPIDISLTAATPVYNNNNIKEYKNNDESQNSSEYAQKANETCHQHPRRVSFEKYNFPKKYDGKEQWNCSLKDLSKFDINTQLTLRKKQDKLACEKLNEVPLISLNNDTTNETDEIDEKKIINTQNDKDDNDKFTSEFGNFMRLKRWDECKNKNTKNDKIIYAELTGEWSRPRVYICGACYSRHLTLKEIEDHKLSSHPNVWCSHLEFSGDQLELYKHLFLPGRDLPTSIAKNTIIPDKICTKCLKTCSSLAELHRHMLECGGDQAWLLGLFGNNAKKKCKWRPFGSRSRRRKQRGMKRNIQNSQTPRANNEPRERQSTGPRVRPSDQETIQKMIANLPPKRLTRRVAEQEATSRSQARLRKIHAKSRPETGDSSSSNITLARKTVLRNKLLKNAKSFQRKRCRGDNISAAIESVINSYENNETATNHDSINDTKLSNSTTISKDLKKSIIKLKTKNNKNGKIVREVRVVSKRKNIKIQTRKVGLTKVKKSLLRKTNKDQINESVVQTKTRLNMQSLEMLEQSDEEKDQQQQQQQSALKKKKSIDSLTSLNASLKAKSQLRTHDGKFAKNPDKNETASDNNSSSSSQNEQLCVVKNNTGTLTTRSQIRSIGHSTTTTTTTTTESTDTLTIKRSSRLSLDNDKMPTLELAEKNQDTEKITTPDELPILTPAMTSKQSASITQDDSNKNSSMTLVKKNAKNVRGKRRKRKNRLAKRLENQRKIITEVDVSESLKNDNNIEATKEPRTRSKKSLLKSSSTTEELPTNVEEVDVEQKNSIPELPSKKNNNNKVFKTRHSRQIQNEESLKFDEVPTVLSSKKIKKKIINRKLLRSNNTCQIVSGLPAKTRRNFRKIKQKIINNQLNDDEFNTKNIQSDINQIISDDKSLTSKSPTLFETNNKKEMINTTLEVSNDKIQVEETCENLKSDEEINNEQNSIKSSIELEVNDTIKILEQGKIENSVILENEEEKIIDNIDNKESCCKNIVTADLVSLSFEHLQQESSNSNIDSGKENSSETPVNISKPKITRPKKSRGFRRDRVVKRSINNVIGILTEGVNIPVDVQQSVVLTVQTSVENINTNNNNNNNNTIQNNRNELVDNNNVQSVPNIITDNQSSSQTVSVDVKIDAGNDENTSQELQCPKQSVSSLDENQQLKLNNVSEIMPIKNSEITNTNIDTTSVNIEPPTNDIILDLSRRKQKGKGSFLEKIVSKIAKQKDVLLDGEVGSLLDSAVDELSIILDEVGTNLADNNEIIKTNIEKKSDEENINDGNLKDNNKNVNEICENKNTPILNKTDEILTVNEKNINTVEASSTEQSCTVNILNSEIEKEVVPLENSKDTDERISKKRSLEIVTLTKNKRKSIQDNEECDKETQDETKNDEASESKRIEEDICLADIMKLINTPKTDIHRDTLKEKNVSSKRKNCDKEKTDNSSDVISNNKKKCGNSNKKIRTEGTRRSTRRSNTEITEKINDEIDLSTIETNNLIQINQNNKSINSENNIQMVNNEITINQTTFQSKNEISFVSKDSNKMNDTVHETLALKSTSEISEINSIKVPEIKTPTENIMNEKMDKSKKRNSKKKNLINEKLLLTDNENTSDNKINKLTSEIHVNSTENKEQSIIESSLSTNTSSIDDDNNQQINDDKKDETVIEKSFKVPEVSDVFLQSTSKRSSKKKSLTHDNTITTDNIIPTIDNNDKPNDEVIIPQKNRKSSKRKNNNDGNLNIQQEEIIDKPKTIVVERRQTLRRKAKENIFLIEELLDMSGDEMDSPTPLDIVDNEISKSKDKLSVSCENKLEENSEKQINVSVTENETLNIKSQTPIDEPTPNPKKHSIDNFSVGYSKTGEILIVEKKKKFTKEIAKFFCNICTTSFTRKSSLKKHNQSQSHILQVTKSDNKINDNKEESMSHDDTTVSSIDRSEDITQTTIDNTQEEINNKHDDNIKLNNDVELKSKIDIDDTKKITKKSVDDSHQLDNNDFEDELLDEEICKITENMTHDEYVLTDHISPEGASTPSKETTESLTQVTDIDLKSNQQKLSLSNQHLEINSPIISKNLIISSSATLKSNEYNNLKISPINDSIIKDNVCLDFSNITEKLKSNEFIKNNNDDKDSMKMDFDSDENSSSINMSNDINKLIDNSEINIDSKGELNESIKSPIDNLFSNSIKSDSSSMKKNKKSKNNKIKQIDNNEKDTVSMSNKKIIKTQNKSREIKLKNRNKQSKKKSVNNSSDSELDEHENLVELQNKNKIVKSVFGRVFGGEKIDKVKEVLDDWVSRSESESETPSSSNQNSWCNWKDEKKNKQQREILKIEKSNSHLKSMKNTLQQNGKEKSILTEPIEPILSTSRCRQSKKRAEERISRAFEEESILYDLAFESKKHSIKNIKTMINDEKLDKKDKKIITDNTELSTINNDNDDKLKKYNEIDKLDNSNSPSIKTKIICTNDISSQDNNSIESIHTPAPSCPRERSSTPDIVSMTTRDSDNDAEEPSDIDNDDDDIVRGRLSPTYTTNLPESSIDSTSNISHKNIHTEKIIDTTKSRNLNEFTGEKIVIRSPVSIHENTGGGGGGVVTIAPTDAIEDNALDVSQEIKESINKSRQGKVLNFDEELFVECCSRLKATTENELRGTKKIKLDHSENYQNNDEQSQEIKPIRDRWRDVESQNSLGSLLDSVNQLLGEEMYNNNRVLENTKRARSQRSDRPISPAVISQPDFIRPDNLGYEDSLDVAFEHNNKLRDKIQQRMRESENLIATSFGQKVSHNNSDSDDHRYRHHHHHHHHHHRHHHHHHDKNLSKTDKNVENLENLKAIDNSLNHYSSDDIEIKHKNNNPNIDGFLDKALSNLLHNNGKHDHNGSTPMNVLAELACAQVPTITDVKTSREKLSIKTSLNDKDTIQSQTIQKCDKELPRKNRNTIKELFERKNEIIDRKYNEKIANITNCEKLEQNISKQKSKKKKNQNEFPLIRKSQFGGMPERKRRQGSCSNIEKKHDDDQDKIKDIYDFDDEDSQSEKITTTTSYRNKNDNNSVDENVSEILMDDLMTRAIKKTLDSGRSSESFDKTFDNMIERKFKEFESFAPKTKGALKAFHIEEKNNERIMGPMDTFVERKKRERRLTETSTTKSIKQQQKKRHKNMKKRSKNSWYENDSSDEFKTVVKTAEDIGVGISKSQRTCSKGKQNLFAELSTSSESEYENDDNNDTKKMNKLINLNEIKNPSSPEIADNYPSDNENCKIENWMDISSKTDSKNNIDHKKSESDMSDLPLVIDERKDDYDDDDDNDNNDKQNNSGDETDNRSERAFELDDLYREDSSVADSDCDDNNQISQVNCKNHKDNNIDDDNDLIPLDEALNMLDGPETFQQSSGIIKLSSDFITTKKNDEDNFSDIQKNDNIVTEIIDDTDDTDVQLPEKLLTNSKPEKTMENLPLHVFLSRKVQESKKRKEEQLKKMQDNDNNDVDEINGDDDDEEEEEEEEVVHEYQPARRQRKCAIGKQGLLAEISSSDEEYFIKENPTKRTNDKLDNEKLKKPKRESKEKRKERYLEKKHEQIIAKEQKAIEEEIHREFGIKKDTTNNDKIDTDNNNNSDDEKIHKKYQKNKKIDNTKNKDKTKKENLDKFNNDDCESKKIISTNKKKVDRDLLKNKKKQTQLTNNKNCKKNSSKIHVKLSTTGKNKNTNDKSRSSNKDTKERRSSITKRDSDDEELRTTKRWNNVDEGVGVAIGRRKRAAANQLYYWSSSSDDDEELIQPAPVVEEEDDRQEQHGWIVGDSHKRMITMLAMEKQLKEKRRRSEEDFDSNKSKNKKHRNSMS</sequence>
<keyword evidence="1" id="KW-0863">Zinc-finger</keyword>
<feature type="domain" description="C2H2-type" evidence="3">
    <location>
        <begin position="2570"/>
        <end position="2594"/>
    </location>
</feature>
<feature type="compositionally biased region" description="Acidic residues" evidence="2">
    <location>
        <begin position="3186"/>
        <end position="3200"/>
    </location>
</feature>
<feature type="compositionally biased region" description="Polar residues" evidence="2">
    <location>
        <begin position="2329"/>
        <end position="2340"/>
    </location>
</feature>
<feature type="compositionally biased region" description="Basic and acidic residues" evidence="2">
    <location>
        <begin position="2889"/>
        <end position="2898"/>
    </location>
</feature>
<feature type="region of interest" description="Disordered" evidence="2">
    <location>
        <begin position="2070"/>
        <end position="2094"/>
    </location>
</feature>
<feature type="compositionally biased region" description="Basic and acidic residues" evidence="2">
    <location>
        <begin position="4290"/>
        <end position="4318"/>
    </location>
</feature>
<dbReference type="InterPro" id="IPR013087">
    <property type="entry name" value="Znf_C2H2_type"/>
</dbReference>
<feature type="compositionally biased region" description="Low complexity" evidence="2">
    <location>
        <begin position="456"/>
        <end position="465"/>
    </location>
</feature>
<feature type="region of interest" description="Disordered" evidence="2">
    <location>
        <begin position="2811"/>
        <end position="2833"/>
    </location>
</feature>
<feature type="compositionally biased region" description="Polar residues" evidence="2">
    <location>
        <begin position="3452"/>
        <end position="3462"/>
    </location>
</feature>
<feature type="region of interest" description="Disordered" evidence="2">
    <location>
        <begin position="1236"/>
        <end position="1259"/>
    </location>
</feature>
<feature type="compositionally biased region" description="Low complexity" evidence="2">
    <location>
        <begin position="266"/>
        <end position="282"/>
    </location>
</feature>
<feature type="region of interest" description="Disordered" evidence="2">
    <location>
        <begin position="1271"/>
        <end position="1306"/>
    </location>
</feature>
<feature type="region of interest" description="Disordered" evidence="2">
    <location>
        <begin position="452"/>
        <end position="475"/>
    </location>
</feature>
<feature type="compositionally biased region" description="Basic and acidic residues" evidence="2">
    <location>
        <begin position="220"/>
        <end position="230"/>
    </location>
</feature>
<feature type="region of interest" description="Disordered" evidence="2">
    <location>
        <begin position="3452"/>
        <end position="3494"/>
    </location>
</feature>
<feature type="compositionally biased region" description="Low complexity" evidence="2">
    <location>
        <begin position="3813"/>
        <end position="3822"/>
    </location>
</feature>
<feature type="compositionally biased region" description="Low complexity" evidence="2">
    <location>
        <begin position="2867"/>
        <end position="2877"/>
    </location>
</feature>
<evidence type="ECO:0000259" key="3">
    <source>
        <dbReference type="PROSITE" id="PS50157"/>
    </source>
</evidence>
<feature type="compositionally biased region" description="Basic residues" evidence="2">
    <location>
        <begin position="3823"/>
        <end position="3836"/>
    </location>
</feature>
<feature type="region of interest" description="Disordered" evidence="2">
    <location>
        <begin position="201"/>
        <end position="301"/>
    </location>
</feature>
<dbReference type="OrthoDB" id="6382392at2759"/>
<accession>A0A834XMX2</accession>
<dbReference type="GO" id="GO:0008270">
    <property type="term" value="F:zinc ion binding"/>
    <property type="evidence" value="ECO:0007669"/>
    <property type="project" value="UniProtKB-KW"/>
</dbReference>
<dbReference type="PROSITE" id="PS00028">
    <property type="entry name" value="ZINC_FINGER_C2H2_1"/>
    <property type="match status" value="3"/>
</dbReference>
<feature type="compositionally biased region" description="Basic residues" evidence="2">
    <location>
        <begin position="2281"/>
        <end position="2291"/>
    </location>
</feature>
<feature type="compositionally biased region" description="Acidic residues" evidence="2">
    <location>
        <begin position="4146"/>
        <end position="4168"/>
    </location>
</feature>
<feature type="compositionally biased region" description="Basic residues" evidence="2">
    <location>
        <begin position="4490"/>
        <end position="4500"/>
    </location>
</feature>
<feature type="region of interest" description="Disordered" evidence="2">
    <location>
        <begin position="2123"/>
        <end position="2173"/>
    </location>
</feature>
<evidence type="ECO:0000256" key="1">
    <source>
        <dbReference type="PROSITE-ProRule" id="PRU00042"/>
    </source>
</evidence>
<feature type="region of interest" description="Disordered" evidence="2">
    <location>
        <begin position="1386"/>
        <end position="1431"/>
    </location>
</feature>
<organism evidence="4 5">
    <name type="scientific">Aphidius gifuensis</name>
    <name type="common">Parasitoid wasp</name>
    <dbReference type="NCBI Taxonomy" id="684658"/>
    <lineage>
        <taxon>Eukaryota</taxon>
        <taxon>Metazoa</taxon>
        <taxon>Ecdysozoa</taxon>
        <taxon>Arthropoda</taxon>
        <taxon>Hexapoda</taxon>
        <taxon>Insecta</taxon>
        <taxon>Pterygota</taxon>
        <taxon>Neoptera</taxon>
        <taxon>Endopterygota</taxon>
        <taxon>Hymenoptera</taxon>
        <taxon>Apocrita</taxon>
        <taxon>Ichneumonoidea</taxon>
        <taxon>Braconidae</taxon>
        <taxon>Aphidiinae</taxon>
        <taxon>Aphidius</taxon>
    </lineage>
</organism>
<keyword evidence="5" id="KW-1185">Reference proteome</keyword>
<feature type="region of interest" description="Disordered" evidence="2">
    <location>
        <begin position="1451"/>
        <end position="1502"/>
    </location>
</feature>
<comment type="caution">
    <text evidence="4">The sequence shown here is derived from an EMBL/GenBank/DDBJ whole genome shotgun (WGS) entry which is preliminary data.</text>
</comment>
<feature type="compositionally biased region" description="Basic and acidic residues" evidence="2">
    <location>
        <begin position="4199"/>
        <end position="4271"/>
    </location>
</feature>
<name>A0A834XMX2_APHGI</name>
<feature type="compositionally biased region" description="Basic and acidic residues" evidence="2">
    <location>
        <begin position="3683"/>
        <end position="3698"/>
    </location>
</feature>
<feature type="region of interest" description="Disordered" evidence="2">
    <location>
        <begin position="2273"/>
        <end position="2293"/>
    </location>
</feature>
<evidence type="ECO:0000256" key="2">
    <source>
        <dbReference type="SAM" id="MobiDB-lite"/>
    </source>
</evidence>
<dbReference type="PROSITE" id="PS50157">
    <property type="entry name" value="ZINC_FINGER_C2H2_2"/>
    <property type="match status" value="2"/>
</dbReference>
<feature type="compositionally biased region" description="Basic and acidic residues" evidence="2">
    <location>
        <begin position="2080"/>
        <end position="2094"/>
    </location>
</feature>
<feature type="compositionally biased region" description="Basic residues" evidence="2">
    <location>
        <begin position="2919"/>
        <end position="2929"/>
    </location>
</feature>
<feature type="compositionally biased region" description="Basic and acidic residues" evidence="2">
    <location>
        <begin position="37"/>
        <end position="51"/>
    </location>
</feature>
<feature type="region of interest" description="Disordered" evidence="2">
    <location>
        <begin position="999"/>
        <end position="1093"/>
    </location>
</feature>
<feature type="compositionally biased region" description="Polar residues" evidence="2">
    <location>
        <begin position="1319"/>
        <end position="1329"/>
    </location>
</feature>
<feature type="region of interest" description="Disordered" evidence="2">
    <location>
        <begin position="2865"/>
        <end position="2938"/>
    </location>
</feature>
<protein>
    <recommendedName>
        <fullName evidence="3">C2H2-type domain-containing protein</fullName>
    </recommendedName>
</protein>
<feature type="region of interest" description="Disordered" evidence="2">
    <location>
        <begin position="3646"/>
        <end position="3716"/>
    </location>
</feature>
<feature type="compositionally biased region" description="Basic and acidic residues" evidence="2">
    <location>
        <begin position="3389"/>
        <end position="3401"/>
    </location>
</feature>
<evidence type="ECO:0000313" key="4">
    <source>
        <dbReference type="EMBL" id="KAF7987646.1"/>
    </source>
</evidence>
<feature type="region of interest" description="Disordered" evidence="2">
    <location>
        <begin position="1714"/>
        <end position="1749"/>
    </location>
</feature>